<dbReference type="EMBL" id="BLAY01000088">
    <property type="protein sequence ID" value="GET40328.1"/>
    <property type="molecule type" value="Genomic_DNA"/>
</dbReference>
<dbReference type="AlphaFoldDB" id="A0AAV3XCS1"/>
<name>A0AAV3XCS1_9CYAN</name>
<comment type="caution">
    <text evidence="1">The sequence shown here is derived from an EMBL/GenBank/DDBJ whole genome shotgun (WGS) entry which is preliminary data.</text>
</comment>
<accession>A0AAV3XCS1</accession>
<sequence>MGRWGDGENLHSNSPGAPFAHLPLDLCLFGQSFSRIIYVKIA</sequence>
<proteinExistence type="predicted"/>
<gene>
    <name evidence="1" type="ORF">MiSe_51370</name>
</gene>
<evidence type="ECO:0000313" key="2">
    <source>
        <dbReference type="Proteomes" id="UP001050975"/>
    </source>
</evidence>
<dbReference type="Proteomes" id="UP001050975">
    <property type="component" value="Unassembled WGS sequence"/>
</dbReference>
<keyword evidence="2" id="KW-1185">Reference proteome</keyword>
<protein>
    <submittedName>
        <fullName evidence="1">Uncharacterized protein</fullName>
    </submittedName>
</protein>
<organism evidence="1 2">
    <name type="scientific">Microseira wollei NIES-4236</name>
    <dbReference type="NCBI Taxonomy" id="2530354"/>
    <lineage>
        <taxon>Bacteria</taxon>
        <taxon>Bacillati</taxon>
        <taxon>Cyanobacteriota</taxon>
        <taxon>Cyanophyceae</taxon>
        <taxon>Oscillatoriophycideae</taxon>
        <taxon>Aerosakkonematales</taxon>
        <taxon>Aerosakkonemataceae</taxon>
        <taxon>Microseira</taxon>
    </lineage>
</organism>
<evidence type="ECO:0000313" key="1">
    <source>
        <dbReference type="EMBL" id="GET40328.1"/>
    </source>
</evidence>
<reference evidence="1" key="1">
    <citation type="submission" date="2019-10" db="EMBL/GenBank/DDBJ databases">
        <title>Draft genome sequece of Microseira wollei NIES-4236.</title>
        <authorList>
            <person name="Yamaguchi H."/>
            <person name="Suzuki S."/>
            <person name="Kawachi M."/>
        </authorList>
    </citation>
    <scope>NUCLEOTIDE SEQUENCE</scope>
    <source>
        <strain evidence="1">NIES-4236</strain>
    </source>
</reference>